<dbReference type="AlphaFoldDB" id="A0AB39CMP0"/>
<dbReference type="RefSeq" id="WP_368644142.1">
    <property type="nucleotide sequence ID" value="NZ_CP158252.1"/>
</dbReference>
<proteinExistence type="predicted"/>
<gene>
    <name evidence="1" type="ORF">ABRY99_06475</name>
</gene>
<dbReference type="SUPFAM" id="SSF47413">
    <property type="entry name" value="lambda repressor-like DNA-binding domains"/>
    <property type="match status" value="1"/>
</dbReference>
<dbReference type="InterPro" id="IPR001387">
    <property type="entry name" value="Cro/C1-type_HTH"/>
</dbReference>
<dbReference type="InterPro" id="IPR010982">
    <property type="entry name" value="Lambda_DNA-bd_dom_sf"/>
</dbReference>
<dbReference type="GO" id="GO:0003677">
    <property type="term" value="F:DNA binding"/>
    <property type="evidence" value="ECO:0007669"/>
    <property type="project" value="InterPro"/>
</dbReference>
<dbReference type="EMBL" id="CP158252">
    <property type="protein sequence ID" value="XDJ43200.1"/>
    <property type="molecule type" value="Genomic_DNA"/>
</dbReference>
<dbReference type="CDD" id="cd00093">
    <property type="entry name" value="HTH_XRE"/>
    <property type="match status" value="1"/>
</dbReference>
<evidence type="ECO:0008006" key="2">
    <source>
        <dbReference type="Google" id="ProtNLM"/>
    </source>
</evidence>
<organism evidence="1">
    <name type="scientific">Castellaniella ginsengisoli</name>
    <dbReference type="NCBI Taxonomy" id="546114"/>
    <lineage>
        <taxon>Bacteria</taxon>
        <taxon>Pseudomonadati</taxon>
        <taxon>Pseudomonadota</taxon>
        <taxon>Betaproteobacteria</taxon>
        <taxon>Burkholderiales</taxon>
        <taxon>Alcaligenaceae</taxon>
        <taxon>Castellaniella</taxon>
    </lineage>
</organism>
<reference evidence="1" key="1">
    <citation type="submission" date="2024-05" db="EMBL/GenBank/DDBJ databases">
        <authorList>
            <person name="Luo Y.-C."/>
            <person name="Nicholds J."/>
            <person name="Mortimer T."/>
            <person name="Maboni G."/>
        </authorList>
    </citation>
    <scope>NUCLEOTIDE SEQUENCE</scope>
    <source>
        <strain evidence="1">153920</strain>
    </source>
</reference>
<protein>
    <recommendedName>
        <fullName evidence="2">HTH cro/C1-type domain-containing protein</fullName>
    </recommendedName>
</protein>
<evidence type="ECO:0000313" key="1">
    <source>
        <dbReference type="EMBL" id="XDJ43200.1"/>
    </source>
</evidence>
<name>A0AB39CMP0_9BURK</name>
<sequence length="226" mass="25375">MQSLMSRPALLAPFQAAITHIITTMAGGKISAFAKRVGIAKSTVHCWVHGKTACTLEAALQVSAATGLPLARLAMGDFEGWAPPLRPSQLDLDLELGTRQPKVAPKFQDWVAVRKKLLEFAQLPEPISLTEAAQRLGVHRSHIYSQANREARIVSARWKTHMKAQVEENRKRIRQRIEMACLELSREGRALNLRELQTKIPKEELDMASHLFEMLREIRESLVGRS</sequence>
<accession>A0AB39CMP0</accession>